<comment type="similarity">
    <text evidence="1 5 6">Belongs to the acetyltransferase family. RimI subfamily.</text>
</comment>
<dbReference type="PANTHER" id="PTHR43420:SF51">
    <property type="entry name" value="PEPTIDYL-LYSINE N-ACETYLTRANSFERASE YIAC"/>
    <property type="match status" value="1"/>
</dbReference>
<dbReference type="NCBIfam" id="TIGR01575">
    <property type="entry name" value="rimI"/>
    <property type="match status" value="1"/>
</dbReference>
<dbReference type="Gene3D" id="3.40.630.30">
    <property type="match status" value="1"/>
</dbReference>
<dbReference type="RefSeq" id="WP_046518288.1">
    <property type="nucleotide sequence ID" value="NZ_LAVS01000001.1"/>
</dbReference>
<dbReference type="PANTHER" id="PTHR43420">
    <property type="entry name" value="ACETYLTRANSFERASE"/>
    <property type="match status" value="1"/>
</dbReference>
<evidence type="ECO:0000256" key="2">
    <source>
        <dbReference type="ARBA" id="ARBA00022490"/>
    </source>
</evidence>
<dbReference type="InterPro" id="IPR000182">
    <property type="entry name" value="GNAT_dom"/>
</dbReference>
<keyword evidence="3 5" id="KW-0808">Transferase</keyword>
<dbReference type="EC" id="2.3.1.266" evidence="5 6"/>
<reference evidence="8 9" key="1">
    <citation type="submission" date="2018-11" db="EMBL/GenBank/DDBJ databases">
        <title>Draft genome analysis of Rheinheimera mesophila isolated from an industrial waste site.</title>
        <authorList>
            <person name="Yu Q."/>
            <person name="Qi Y."/>
            <person name="Zhang H."/>
            <person name="Lu Y."/>
            <person name="Pu J."/>
        </authorList>
    </citation>
    <scope>NUCLEOTIDE SEQUENCE [LARGE SCALE GENOMIC DNA]</scope>
    <source>
        <strain evidence="8 9">IITR13</strain>
    </source>
</reference>
<dbReference type="AlphaFoldDB" id="A0A3P3QSV2"/>
<evidence type="ECO:0000256" key="4">
    <source>
        <dbReference type="ARBA" id="ARBA00023315"/>
    </source>
</evidence>
<keyword evidence="2 5" id="KW-0963">Cytoplasm</keyword>
<feature type="binding site" evidence="5">
    <location>
        <position position="109"/>
    </location>
    <ligand>
        <name>acetyl-CoA</name>
        <dbReference type="ChEBI" id="CHEBI:57288"/>
    </ligand>
</feature>
<keyword evidence="9" id="KW-1185">Reference proteome</keyword>
<keyword evidence="4 5" id="KW-0012">Acyltransferase</keyword>
<evidence type="ECO:0000259" key="7">
    <source>
        <dbReference type="PROSITE" id="PS51186"/>
    </source>
</evidence>
<evidence type="ECO:0000313" key="8">
    <source>
        <dbReference type="EMBL" id="RRJ23619.1"/>
    </source>
</evidence>
<comment type="catalytic activity">
    <reaction evidence="5 6">
        <text>N-terminal L-alanyl-[ribosomal protein bS18] + acetyl-CoA = N-terminal N(alpha)-acetyl-L-alanyl-[ribosomal protein bS18] + CoA + H(+)</text>
        <dbReference type="Rhea" id="RHEA:43756"/>
        <dbReference type="Rhea" id="RHEA-COMP:10676"/>
        <dbReference type="Rhea" id="RHEA-COMP:10677"/>
        <dbReference type="ChEBI" id="CHEBI:15378"/>
        <dbReference type="ChEBI" id="CHEBI:57287"/>
        <dbReference type="ChEBI" id="CHEBI:57288"/>
        <dbReference type="ChEBI" id="CHEBI:64718"/>
        <dbReference type="ChEBI" id="CHEBI:83683"/>
        <dbReference type="EC" id="2.3.1.266"/>
    </reaction>
</comment>
<dbReference type="CDD" id="cd04301">
    <property type="entry name" value="NAT_SF"/>
    <property type="match status" value="1"/>
</dbReference>
<dbReference type="PROSITE" id="PS51186">
    <property type="entry name" value="GNAT"/>
    <property type="match status" value="1"/>
</dbReference>
<dbReference type="HAMAP" id="MF_02210">
    <property type="entry name" value="RimI"/>
    <property type="match status" value="1"/>
</dbReference>
<dbReference type="OrthoDB" id="9796919at2"/>
<dbReference type="Proteomes" id="UP000276260">
    <property type="component" value="Unassembled WGS sequence"/>
</dbReference>
<dbReference type="GO" id="GO:0008999">
    <property type="term" value="F:protein-N-terminal-alanine acetyltransferase activity"/>
    <property type="evidence" value="ECO:0007669"/>
    <property type="project" value="UniProtKB-UniRule"/>
</dbReference>
<dbReference type="InterPro" id="IPR043690">
    <property type="entry name" value="RimI"/>
</dbReference>
<dbReference type="SUPFAM" id="SSF55729">
    <property type="entry name" value="Acyl-CoA N-acyltransferases (Nat)"/>
    <property type="match status" value="1"/>
</dbReference>
<accession>A0A3P3QSV2</accession>
<dbReference type="EMBL" id="RRCF01000001">
    <property type="protein sequence ID" value="RRJ23619.1"/>
    <property type="molecule type" value="Genomic_DNA"/>
</dbReference>
<comment type="function">
    <text evidence="5 6">Acetylates the N-terminal alanine of ribosomal protein bS18.</text>
</comment>
<evidence type="ECO:0000313" key="9">
    <source>
        <dbReference type="Proteomes" id="UP000276260"/>
    </source>
</evidence>
<feature type="active site" description="Proton donor" evidence="5">
    <location>
        <position position="116"/>
    </location>
</feature>
<organism evidence="8 9">
    <name type="scientific">Rheinheimera mesophila</name>
    <dbReference type="NCBI Taxonomy" id="1547515"/>
    <lineage>
        <taxon>Bacteria</taxon>
        <taxon>Pseudomonadati</taxon>
        <taxon>Pseudomonadota</taxon>
        <taxon>Gammaproteobacteria</taxon>
        <taxon>Chromatiales</taxon>
        <taxon>Chromatiaceae</taxon>
        <taxon>Rheinheimera</taxon>
    </lineage>
</organism>
<dbReference type="InterPro" id="IPR006464">
    <property type="entry name" value="AcTrfase_RimI/Ard1"/>
</dbReference>
<sequence>MPTIRSATLADIPAMLQIEQSANSHPWSEGTFHTCFSERYFNAVLLDENDVITGFYIGEKVAVEASLFNIGVSPTAQGRGYGQQLLQHFIAQAQELDALDCWLEVRQSNSKAIKLYEKCGFIQTGVRPNYYPTAAGREDAILMALPLG</sequence>
<dbReference type="Pfam" id="PF00583">
    <property type="entry name" value="Acetyltransf_1"/>
    <property type="match status" value="1"/>
</dbReference>
<name>A0A3P3QSV2_9GAMM</name>
<evidence type="ECO:0000256" key="1">
    <source>
        <dbReference type="ARBA" id="ARBA00005395"/>
    </source>
</evidence>
<comment type="caution">
    <text evidence="5">Lacks conserved residue(s) required for the propagation of feature annotation.</text>
</comment>
<evidence type="ECO:0000256" key="5">
    <source>
        <dbReference type="HAMAP-Rule" id="MF_02210"/>
    </source>
</evidence>
<dbReference type="InterPro" id="IPR016181">
    <property type="entry name" value="Acyl_CoA_acyltransferase"/>
</dbReference>
<comment type="caution">
    <text evidence="8">The sequence shown here is derived from an EMBL/GenBank/DDBJ whole genome shotgun (WGS) entry which is preliminary data.</text>
</comment>
<proteinExistence type="inferred from homology"/>
<protein>
    <recommendedName>
        <fullName evidence="5 6">[Ribosomal protein bS18]-alanine N-acetyltransferase</fullName>
        <ecNumber evidence="5 6">2.3.1.266</ecNumber>
    </recommendedName>
</protein>
<gene>
    <name evidence="5 8" type="primary">rimI</name>
    <name evidence="8" type="ORF">EIK76_06035</name>
</gene>
<comment type="subcellular location">
    <subcellularLocation>
        <location evidence="5 6">Cytoplasm</location>
    </subcellularLocation>
</comment>
<evidence type="ECO:0000256" key="3">
    <source>
        <dbReference type="ARBA" id="ARBA00022679"/>
    </source>
</evidence>
<evidence type="ECO:0000256" key="6">
    <source>
        <dbReference type="RuleBase" id="RU363094"/>
    </source>
</evidence>
<feature type="binding site" evidence="5">
    <location>
        <begin position="70"/>
        <end position="72"/>
    </location>
    <ligand>
        <name>acetyl-CoA</name>
        <dbReference type="ChEBI" id="CHEBI:57288"/>
    </ligand>
</feature>
<dbReference type="GO" id="GO:0005737">
    <property type="term" value="C:cytoplasm"/>
    <property type="evidence" value="ECO:0007669"/>
    <property type="project" value="UniProtKB-SubCell"/>
</dbReference>
<feature type="active site" description="Proton acceptor" evidence="5">
    <location>
        <position position="104"/>
    </location>
</feature>
<feature type="domain" description="N-acetyltransferase" evidence="7">
    <location>
        <begin position="2"/>
        <end position="148"/>
    </location>
</feature>
<dbReference type="InterPro" id="IPR050680">
    <property type="entry name" value="YpeA/RimI_acetyltransf"/>
</dbReference>